<organism evidence="2 3">
    <name type="scientific">Rhizopus delemar (strain RA 99-880 / ATCC MYA-4621 / FGSC 9543 / NRRL 43880)</name>
    <name type="common">Mucormycosis agent</name>
    <name type="synonym">Rhizopus arrhizus var. delemar</name>
    <dbReference type="NCBI Taxonomy" id="246409"/>
    <lineage>
        <taxon>Eukaryota</taxon>
        <taxon>Fungi</taxon>
        <taxon>Fungi incertae sedis</taxon>
        <taxon>Mucoromycota</taxon>
        <taxon>Mucoromycotina</taxon>
        <taxon>Mucoromycetes</taxon>
        <taxon>Mucorales</taxon>
        <taxon>Mucorineae</taxon>
        <taxon>Rhizopodaceae</taxon>
        <taxon>Rhizopus</taxon>
    </lineage>
</organism>
<name>I1CR21_RHIO9</name>
<dbReference type="Proteomes" id="UP000009138">
    <property type="component" value="Unassembled WGS sequence"/>
</dbReference>
<keyword evidence="3" id="KW-1185">Reference proteome</keyword>
<dbReference type="EMBL" id="CH476748">
    <property type="protein sequence ID" value="EIE90901.1"/>
    <property type="molecule type" value="Genomic_DNA"/>
</dbReference>
<dbReference type="GeneID" id="93622577"/>
<sequence>MLEKDIVDNKSTWIHNEDEDTMSKDQQEQGRRASSGSILIIFG</sequence>
<evidence type="ECO:0000313" key="3">
    <source>
        <dbReference type="Proteomes" id="UP000009138"/>
    </source>
</evidence>
<dbReference type="RefSeq" id="XP_067526297.1">
    <property type="nucleotide sequence ID" value="XM_067670196.1"/>
</dbReference>
<dbReference type="AlphaFoldDB" id="I1CR21"/>
<feature type="compositionally biased region" description="Basic and acidic residues" evidence="1">
    <location>
        <begin position="21"/>
        <end position="31"/>
    </location>
</feature>
<proteinExistence type="predicted"/>
<evidence type="ECO:0000256" key="1">
    <source>
        <dbReference type="SAM" id="MobiDB-lite"/>
    </source>
</evidence>
<feature type="region of interest" description="Disordered" evidence="1">
    <location>
        <begin position="1"/>
        <end position="43"/>
    </location>
</feature>
<accession>I1CR21</accession>
<dbReference type="InParanoid" id="I1CR21"/>
<dbReference type="VEuPathDB" id="FungiDB:RO3G_15612"/>
<evidence type="ECO:0000313" key="2">
    <source>
        <dbReference type="EMBL" id="EIE90901.1"/>
    </source>
</evidence>
<protein>
    <submittedName>
        <fullName evidence="2">Uncharacterized protein</fullName>
    </submittedName>
</protein>
<gene>
    <name evidence="2" type="ORF">RO3G_15612</name>
</gene>
<reference evidence="2 3" key="1">
    <citation type="journal article" date="2009" name="PLoS Genet.">
        <title>Genomic analysis of the basal lineage fungus Rhizopus oryzae reveals a whole-genome duplication.</title>
        <authorList>
            <person name="Ma L.-J."/>
            <person name="Ibrahim A.S."/>
            <person name="Skory C."/>
            <person name="Grabherr M.G."/>
            <person name="Burger G."/>
            <person name="Butler M."/>
            <person name="Elias M."/>
            <person name="Idnurm A."/>
            <person name="Lang B.F."/>
            <person name="Sone T."/>
            <person name="Abe A."/>
            <person name="Calvo S.E."/>
            <person name="Corrochano L.M."/>
            <person name="Engels R."/>
            <person name="Fu J."/>
            <person name="Hansberg W."/>
            <person name="Kim J.-M."/>
            <person name="Kodira C.D."/>
            <person name="Koehrsen M.J."/>
            <person name="Liu B."/>
            <person name="Miranda-Saavedra D."/>
            <person name="O'Leary S."/>
            <person name="Ortiz-Castellanos L."/>
            <person name="Poulter R."/>
            <person name="Rodriguez-Romero J."/>
            <person name="Ruiz-Herrera J."/>
            <person name="Shen Y.-Q."/>
            <person name="Zeng Q."/>
            <person name="Galagan J."/>
            <person name="Birren B.W."/>
            <person name="Cuomo C.A."/>
            <person name="Wickes B.L."/>
        </authorList>
    </citation>
    <scope>NUCLEOTIDE SEQUENCE [LARGE SCALE GENOMIC DNA]</scope>
    <source>
        <strain evidence="3">RA 99-880 / ATCC MYA-4621 / FGSC 9543 / NRRL 43880</strain>
    </source>
</reference>